<accession>A0ACD0NVF6</accession>
<keyword evidence="2" id="KW-1185">Reference proteome</keyword>
<organism evidence="1 2">
    <name type="scientific">Violaceomyces palustris</name>
    <dbReference type="NCBI Taxonomy" id="1673888"/>
    <lineage>
        <taxon>Eukaryota</taxon>
        <taxon>Fungi</taxon>
        <taxon>Dikarya</taxon>
        <taxon>Basidiomycota</taxon>
        <taxon>Ustilaginomycotina</taxon>
        <taxon>Ustilaginomycetes</taxon>
        <taxon>Violaceomycetales</taxon>
        <taxon>Violaceomycetaceae</taxon>
        <taxon>Violaceomyces</taxon>
    </lineage>
</organism>
<protein>
    <submittedName>
        <fullName evidence="1">Uncharacterized protein</fullName>
    </submittedName>
</protein>
<dbReference type="EMBL" id="KZ820015">
    <property type="protein sequence ID" value="PWN49710.1"/>
    <property type="molecule type" value="Genomic_DNA"/>
</dbReference>
<reference evidence="1 2" key="1">
    <citation type="journal article" date="2018" name="Mol. Biol. Evol.">
        <title>Broad Genomic Sampling Reveals a Smut Pathogenic Ancestry of the Fungal Clade Ustilaginomycotina.</title>
        <authorList>
            <person name="Kijpornyongpan T."/>
            <person name="Mondo S.J."/>
            <person name="Barry K."/>
            <person name="Sandor L."/>
            <person name="Lee J."/>
            <person name="Lipzen A."/>
            <person name="Pangilinan J."/>
            <person name="LaButti K."/>
            <person name="Hainaut M."/>
            <person name="Henrissat B."/>
            <person name="Grigoriev I.V."/>
            <person name="Spatafora J.W."/>
            <person name="Aime M.C."/>
        </authorList>
    </citation>
    <scope>NUCLEOTIDE SEQUENCE [LARGE SCALE GENOMIC DNA]</scope>
    <source>
        <strain evidence="1 2">SA 807</strain>
    </source>
</reference>
<evidence type="ECO:0000313" key="2">
    <source>
        <dbReference type="Proteomes" id="UP000245626"/>
    </source>
</evidence>
<proteinExistence type="predicted"/>
<dbReference type="Proteomes" id="UP000245626">
    <property type="component" value="Unassembled WGS sequence"/>
</dbReference>
<evidence type="ECO:0000313" key="1">
    <source>
        <dbReference type="EMBL" id="PWN49710.1"/>
    </source>
</evidence>
<name>A0ACD0NVF6_9BASI</name>
<sequence>MRTTSDCVDDQWFLTRVLLDLTSSRPGTVVNVQDEDGEFLLIQAAESLPNWLTPDTSNNRVWLYLGHLHIIPFHHRLSDPSEGGNREALAISLVRDDRIQTSADPEVERLAFERLRLYPQEASDHHHQCLAFLPAGAARLISSRPQIISKVVESLSTRDVVSLRACQKMARFGPLSQPEDRGTKGSSNQETTMEGTKDAKFGTSGGWDDKNKVGLYRVRMTRNLYAQLTYDRLFPPKAFGSEWQEQVEKYRIFLSGNPSSSHQQEQQEQGRNQQVSSSTQDSDKEIQMGKWRDLGSKITCGLEMLYQQSLERKSRSKRKRSDRVRSIFSRPRSTTGTLPEVEDEGEEERRMRNDPEYPKFVESLKRMGYFEREIQDSLRWKELERSALKTWVKMERSKGSSSSTRLNRSRRNPTMTGGEGGGSFSQEEIQSENEEEDEEEEEDVAEMIDSTLSTSASTPDPQPLCLDRPDQLEQDPEDWLNVTLQDLEEMFNHPSKEKASISNLYQGEGMTQEEREEREERKVVEELDRFANKMEGFVEREGDFEGVRFREEELDDLLDEEEEEEEEEEDDEDEDEEVKREKDRIARTKAREMISSMSVEQRYSAMEKLVAGIQPTEWGSNVAQPFQAESHRVGGVQSERTDEGRRGGGSSRLAQSLDREQERRRRSKETSEEEGEVSNQLVKGNDGNDFEEQERRRRVKEEMKRDSRWLSSQEIHYEGDSDSDRESLMDDSMDPEEDRKNRDRWLGLEREDLERSKRGKQAEDDDDEDHEIEFDHVDDDDDEEGEMKRFLEFTRKALGLSPEQYDMILNERKERGAFVPKFQNGGSSEQNKNKNDKEDKLKSPPSKPSRSPGTTKSARVDESPPQPPPSNKPKSKQQRQEGTELDTFEKVMSAMERKLDEKKKTSNPTSMEEEEEETLLRSQDQELVSKLVPSSSSSSSSQELKLNLVENFLRSFQSQNGEAGPVSNLAHSLGVRPLPRDDDMDVDF</sequence>
<gene>
    <name evidence="1" type="ORF">IE53DRAFT_131144</name>
</gene>